<dbReference type="InterPro" id="IPR005546">
    <property type="entry name" value="Autotransporte_beta"/>
</dbReference>
<gene>
    <name evidence="2" type="ORF">FPZ08_21625</name>
</gene>
<dbReference type="EMBL" id="CP042304">
    <property type="protein sequence ID" value="QDZ13105.1"/>
    <property type="molecule type" value="Genomic_DNA"/>
</dbReference>
<evidence type="ECO:0000313" key="3">
    <source>
        <dbReference type="Proteomes" id="UP000315364"/>
    </source>
</evidence>
<dbReference type="SUPFAM" id="SSF103515">
    <property type="entry name" value="Autotransporter"/>
    <property type="match status" value="1"/>
</dbReference>
<sequence>MSAVLAPAAGGNGGNGGAGSMTGGGGGGGVGVVLLNGAGFTLSTTTLGAGIISGGDGGDGYTGGGSGAGMFLYDGGTLSHEAGTITGGSGGDAPGTIAGGGGTGVLSNNGVIDNQATITGGQGGAGSSGGAGGAGIEAWGGSIINATTIVGGNGGASSYGGGFGYGGAGIVFRDGQTAIVTNSGTISGGNGGGGGAGIFGATTGGITIVNGGVINGGLADSGNQAEAVIFGGNDNRLELLSGYSFVGNVVAGGGTGNVLALGGAVNAGFDLSQIGAAALFQGFTEFEKAGTGTWTLTGTSAFTGPTSVNEGTLLVNGDLSLSAVTVNSGGILGGNGVLGDVTIASGGTLAPGNSIDTIHAGALRYGAGAIHEVELADSGNTAGTDSDLTIASGVVNIDIGAILHVTPENGTDDGKTYTPGLTYTIITSTSGAATGVAGTFGTVADDYLYLDFTDSYDSHNVYLTSHIPGATTFCLAGFTVNQCAAAEGTQSVGSGALFNAIVNLTDKDVAGAAFDALSGEIHASGQAVLIDGSHFVSDAVNDRIRASFAALGQQDAPVLAYAGTGGNMASSAIGGALVPTPAERFAAWGSAFGGWGHRNSDGNAAGLDSATGGMVAGIDGLVTDTALLGVVAGYTRSGFDAADRASSGHADTYYLGAYGGTEIGALGIRGGASYGWSHIDTTRNVAFPGFTDTLTAGYGAGLFQAFGEVSYRFDTPAASFEPFANLTHVSLHTDGYTETGGAAALTSAGQTTNTTFATLGLRASTAFELGDIAAKAHGTLGWQHAFGDTVPTATHALAGGDAFSVAGSPIARDAAMVEAGLDFTLAPNATLGFSYNGRFGGGAYENGARASLSVKF</sequence>
<keyword evidence="3" id="KW-1185">Reference proteome</keyword>
<dbReference type="AlphaFoldDB" id="A0A5B8LZY9"/>
<dbReference type="NCBIfam" id="TIGR01414">
    <property type="entry name" value="autotrans_barl"/>
    <property type="match status" value="1"/>
</dbReference>
<name>A0A5B8LZY9_9HYPH</name>
<dbReference type="RefSeq" id="WP_146292777.1">
    <property type="nucleotide sequence ID" value="NZ_CP042304.1"/>
</dbReference>
<dbReference type="OrthoDB" id="7872833at2"/>
<dbReference type="GO" id="GO:0019867">
    <property type="term" value="C:outer membrane"/>
    <property type="evidence" value="ECO:0007669"/>
    <property type="project" value="InterPro"/>
</dbReference>
<dbReference type="KEGG" id="dea:FPZ08_21625"/>
<evidence type="ECO:0000259" key="1">
    <source>
        <dbReference type="PROSITE" id="PS51208"/>
    </source>
</evidence>
<organism evidence="2 3">
    <name type="scientific">Devosia ginsengisoli</name>
    <dbReference type="NCBI Taxonomy" id="400770"/>
    <lineage>
        <taxon>Bacteria</taxon>
        <taxon>Pseudomonadati</taxon>
        <taxon>Pseudomonadota</taxon>
        <taxon>Alphaproteobacteria</taxon>
        <taxon>Hyphomicrobiales</taxon>
        <taxon>Devosiaceae</taxon>
        <taxon>Devosia</taxon>
    </lineage>
</organism>
<evidence type="ECO:0000313" key="2">
    <source>
        <dbReference type="EMBL" id="QDZ13105.1"/>
    </source>
</evidence>
<dbReference type="Proteomes" id="UP000315364">
    <property type="component" value="Chromosome"/>
</dbReference>
<dbReference type="InterPro" id="IPR036709">
    <property type="entry name" value="Autotransporte_beta_dom_sf"/>
</dbReference>
<dbReference type="InterPro" id="IPR011050">
    <property type="entry name" value="Pectin_lyase_fold/virulence"/>
</dbReference>
<dbReference type="Gene3D" id="2.40.128.130">
    <property type="entry name" value="Autotransporter beta-domain"/>
    <property type="match status" value="1"/>
</dbReference>
<protein>
    <submittedName>
        <fullName evidence="2">Autotransporter domain-containing protein</fullName>
    </submittedName>
</protein>
<accession>A0A5B8LZY9</accession>
<dbReference type="InterPro" id="IPR006315">
    <property type="entry name" value="OM_autotransptr_brl_dom"/>
</dbReference>
<dbReference type="SUPFAM" id="SSF51126">
    <property type="entry name" value="Pectin lyase-like"/>
    <property type="match status" value="1"/>
</dbReference>
<dbReference type="SMART" id="SM00869">
    <property type="entry name" value="Autotransporter"/>
    <property type="match status" value="1"/>
</dbReference>
<proteinExistence type="predicted"/>
<reference evidence="2 3" key="1">
    <citation type="submission" date="2019-07" db="EMBL/GenBank/DDBJ databases">
        <title>Full genome sequence of Devosia sp. Gsoil 520.</title>
        <authorList>
            <person name="Im W.-T."/>
        </authorList>
    </citation>
    <scope>NUCLEOTIDE SEQUENCE [LARGE SCALE GENOMIC DNA]</scope>
    <source>
        <strain evidence="2 3">Gsoil 520</strain>
    </source>
</reference>
<feature type="domain" description="Autotransporter" evidence="1">
    <location>
        <begin position="580"/>
        <end position="856"/>
    </location>
</feature>
<dbReference type="PROSITE" id="PS51208">
    <property type="entry name" value="AUTOTRANSPORTER"/>
    <property type="match status" value="1"/>
</dbReference>
<dbReference type="Pfam" id="PF03797">
    <property type="entry name" value="Autotransporter"/>
    <property type="match status" value="1"/>
</dbReference>